<evidence type="ECO:0000313" key="11">
    <source>
        <dbReference type="EMBL" id="MBC1171163.1"/>
    </source>
</evidence>
<dbReference type="GO" id="GO:0016887">
    <property type="term" value="F:ATP hydrolysis activity"/>
    <property type="evidence" value="ECO:0007669"/>
    <property type="project" value="InterPro"/>
</dbReference>
<dbReference type="EMBL" id="AJWK01010448">
    <property type="status" value="NOT_ANNOTATED_CDS"/>
    <property type="molecule type" value="Genomic_DNA"/>
</dbReference>
<dbReference type="GO" id="GO:0005524">
    <property type="term" value="F:ATP binding"/>
    <property type="evidence" value="ECO:0007669"/>
    <property type="project" value="UniProtKB-KW"/>
</dbReference>
<dbReference type="InterPro" id="IPR003593">
    <property type="entry name" value="AAA+_ATPase"/>
</dbReference>
<dbReference type="InterPro" id="IPR027417">
    <property type="entry name" value="P-loop_NTPase"/>
</dbReference>
<comment type="similarity">
    <text evidence="8">Belongs to the activator 1 small subunits family. CTF18 subfamily.</text>
</comment>
<organism evidence="12 13">
    <name type="scientific">Lutzomyia longipalpis</name>
    <name type="common">Sand fly</name>
    <dbReference type="NCBI Taxonomy" id="7200"/>
    <lineage>
        <taxon>Eukaryota</taxon>
        <taxon>Metazoa</taxon>
        <taxon>Ecdysozoa</taxon>
        <taxon>Arthropoda</taxon>
        <taxon>Hexapoda</taxon>
        <taxon>Insecta</taxon>
        <taxon>Pterygota</taxon>
        <taxon>Neoptera</taxon>
        <taxon>Endopterygota</taxon>
        <taxon>Diptera</taxon>
        <taxon>Nematocera</taxon>
        <taxon>Psychodoidea</taxon>
        <taxon>Psychodidae</taxon>
        <taxon>Lutzomyia</taxon>
        <taxon>Lutzomyia</taxon>
    </lineage>
</organism>
<accession>A0A1B0EX17</accession>
<reference evidence="12" key="3">
    <citation type="submission" date="2020-05" db="UniProtKB">
        <authorList>
            <consortium name="EnsemblMetazoa"/>
        </authorList>
    </citation>
    <scope>IDENTIFICATION</scope>
    <source>
        <strain evidence="12">Jacobina</strain>
    </source>
</reference>
<evidence type="ECO:0000259" key="10">
    <source>
        <dbReference type="SMART" id="SM00382"/>
    </source>
</evidence>
<feature type="domain" description="AAA+ ATPase" evidence="10">
    <location>
        <begin position="351"/>
        <end position="488"/>
    </location>
</feature>
<dbReference type="EnsemblMetazoa" id="LLOJ003258-RA">
    <property type="protein sequence ID" value="LLOJ003258-PA"/>
    <property type="gene ID" value="LLOJ003258"/>
</dbReference>
<evidence type="ECO:0000256" key="6">
    <source>
        <dbReference type="ARBA" id="ARBA00023242"/>
    </source>
</evidence>
<keyword evidence="2" id="KW-0235">DNA replication</keyword>
<dbReference type="Proteomes" id="UP000092461">
    <property type="component" value="Unassembled WGS sequence"/>
</dbReference>
<dbReference type="InterPro" id="IPR047854">
    <property type="entry name" value="RFC_lid"/>
</dbReference>
<keyword evidence="7" id="KW-0131">Cell cycle</keyword>
<keyword evidence="6" id="KW-0539">Nucleus</keyword>
<proteinExistence type="inferred from homology"/>
<dbReference type="SMART" id="SM00382">
    <property type="entry name" value="AAA"/>
    <property type="match status" value="1"/>
</dbReference>
<dbReference type="AlphaFoldDB" id="A0A1B0EX17"/>
<keyword evidence="4" id="KW-0067">ATP-binding</keyword>
<dbReference type="Gene3D" id="1.10.8.60">
    <property type="match status" value="1"/>
</dbReference>
<evidence type="ECO:0000256" key="1">
    <source>
        <dbReference type="ARBA" id="ARBA00004123"/>
    </source>
</evidence>
<dbReference type="CDD" id="cd18140">
    <property type="entry name" value="HLD_clamp_RFC"/>
    <property type="match status" value="1"/>
</dbReference>
<dbReference type="FunFam" id="3.40.50.300:FF:001083">
    <property type="entry name" value="Chromosome transmission fidelity factor 18"/>
    <property type="match status" value="1"/>
</dbReference>
<comment type="subcellular location">
    <subcellularLocation>
        <location evidence="1">Nucleus</location>
    </subcellularLocation>
</comment>
<dbReference type="InterPro" id="IPR053016">
    <property type="entry name" value="CTF18-RFC_complex"/>
</dbReference>
<dbReference type="InterPro" id="IPR003959">
    <property type="entry name" value="ATPase_AAA_core"/>
</dbReference>
<dbReference type="SUPFAM" id="SSF52540">
    <property type="entry name" value="P-loop containing nucleoside triphosphate hydrolases"/>
    <property type="match status" value="1"/>
</dbReference>
<evidence type="ECO:0000256" key="9">
    <source>
        <dbReference type="SAM" id="MobiDB-lite"/>
    </source>
</evidence>
<dbReference type="EMBL" id="AJWK01010446">
    <property type="status" value="NOT_ANNOTATED_CDS"/>
    <property type="molecule type" value="Genomic_DNA"/>
</dbReference>
<dbReference type="VEuPathDB" id="VectorBase:LLONM1_005074"/>
<name>A0A1B0EX17_LUTLO</name>
<evidence type="ECO:0000313" key="12">
    <source>
        <dbReference type="EnsemblMetazoa" id="LLOJ003258-PA"/>
    </source>
</evidence>
<feature type="region of interest" description="Disordered" evidence="9">
    <location>
        <begin position="26"/>
        <end position="50"/>
    </location>
</feature>
<keyword evidence="5" id="KW-0238">DNA-binding</keyword>
<dbReference type="Pfam" id="PF00004">
    <property type="entry name" value="AAA"/>
    <property type="match status" value="1"/>
</dbReference>
<evidence type="ECO:0000313" key="13">
    <source>
        <dbReference type="Proteomes" id="UP000092461"/>
    </source>
</evidence>
<evidence type="ECO:0000256" key="2">
    <source>
        <dbReference type="ARBA" id="ARBA00022705"/>
    </source>
</evidence>
<dbReference type="Gene3D" id="3.40.50.300">
    <property type="entry name" value="P-loop containing nucleotide triphosphate hydrolases"/>
    <property type="match status" value="1"/>
</dbReference>
<dbReference type="PANTHER" id="PTHR46765:SF1">
    <property type="entry name" value="P-LOOP CONTAINING NUCLEOSIDE TRIPHOSPHATE HYDROLASES SUPERFAMILY PROTEIN"/>
    <property type="match status" value="1"/>
</dbReference>
<dbReference type="VEuPathDB" id="VectorBase:LLOJ003258"/>
<evidence type="ECO:0000256" key="7">
    <source>
        <dbReference type="ARBA" id="ARBA00023306"/>
    </source>
</evidence>
<protein>
    <submittedName>
        <fullName evidence="11">Putative dna replication checkpoint protein</fullName>
    </submittedName>
</protein>
<dbReference type="GO" id="GO:0003677">
    <property type="term" value="F:DNA binding"/>
    <property type="evidence" value="ECO:0007669"/>
    <property type="project" value="UniProtKB-KW"/>
</dbReference>
<reference evidence="11" key="2">
    <citation type="journal article" date="2020" name="BMC">
        <title>Leishmania infection induces a limited differential gene expression in the sand fly midgut.</title>
        <authorList>
            <person name="Coutinho-Abreu I.V."/>
            <person name="Serafim T.D."/>
            <person name="Meneses C."/>
            <person name="Kamhawi S."/>
            <person name="Oliveira F."/>
            <person name="Valenzuela J.G."/>
        </authorList>
    </citation>
    <scope>NUCLEOTIDE SEQUENCE</scope>
    <source>
        <strain evidence="11">Jacobina</strain>
        <tissue evidence="11">Midgut</tissue>
    </source>
</reference>
<keyword evidence="13" id="KW-1185">Reference proteome</keyword>
<reference evidence="13" key="1">
    <citation type="submission" date="2012-05" db="EMBL/GenBank/DDBJ databases">
        <title>Whole Genome Assembly of Lutzomyia longipalpis.</title>
        <authorList>
            <person name="Richards S."/>
            <person name="Qu C."/>
            <person name="Dillon R."/>
            <person name="Worley K."/>
            <person name="Scherer S."/>
            <person name="Batterton M."/>
            <person name="Taylor A."/>
            <person name="Hawes A."/>
            <person name="Hernandez B."/>
            <person name="Kovar C."/>
            <person name="Mandapat C."/>
            <person name="Pham C."/>
            <person name="Qu C."/>
            <person name="Jing C."/>
            <person name="Bess C."/>
            <person name="Bandaranaike D."/>
            <person name="Ngo D."/>
            <person name="Ongeri F."/>
            <person name="Arias F."/>
            <person name="Lara F."/>
            <person name="Weissenberger G."/>
            <person name="Kamau G."/>
            <person name="Han H."/>
            <person name="Shen H."/>
            <person name="Dinh H."/>
            <person name="Khalil I."/>
            <person name="Jones J."/>
            <person name="Shafer J."/>
            <person name="Jayaseelan J."/>
            <person name="Quiroz J."/>
            <person name="Blankenburg K."/>
            <person name="Nguyen L."/>
            <person name="Jackson L."/>
            <person name="Francisco L."/>
            <person name="Tang L.-Y."/>
            <person name="Pu L.-L."/>
            <person name="Perales L."/>
            <person name="Lorensuhewa L."/>
            <person name="Munidasa M."/>
            <person name="Coyle M."/>
            <person name="Taylor M."/>
            <person name="Puazo M."/>
            <person name="Firestine M."/>
            <person name="Scheel M."/>
            <person name="Javaid M."/>
            <person name="Wang M."/>
            <person name="Li M."/>
            <person name="Tabassum N."/>
            <person name="Saada N."/>
            <person name="Osuji N."/>
            <person name="Aqrawi P."/>
            <person name="Fu Q."/>
            <person name="Thornton R."/>
            <person name="Raj R."/>
            <person name="Goodspeed R."/>
            <person name="Mata R."/>
            <person name="Najjar R."/>
            <person name="Gubbala S."/>
            <person name="Lee S."/>
            <person name="Denson S."/>
            <person name="Patil S."/>
            <person name="Macmil S."/>
            <person name="Qi S."/>
            <person name="Matskevitch T."/>
            <person name="Palculict T."/>
            <person name="Mathew T."/>
            <person name="Vee V."/>
            <person name="Velamala V."/>
            <person name="Korchina V."/>
            <person name="Cai W."/>
            <person name="Liu W."/>
            <person name="Dai W."/>
            <person name="Zou X."/>
            <person name="Zhu Y."/>
            <person name="Zhang Y."/>
            <person name="Wu Y.-Q."/>
            <person name="Xin Y."/>
            <person name="Nazarath L."/>
            <person name="Kovar C."/>
            <person name="Han Y."/>
            <person name="Muzny D."/>
            <person name="Gibbs R."/>
        </authorList>
    </citation>
    <scope>NUCLEOTIDE SEQUENCE [LARGE SCALE GENOMIC DNA]</scope>
    <source>
        <strain evidence="13">Jacobina</strain>
    </source>
</reference>
<evidence type="ECO:0000256" key="4">
    <source>
        <dbReference type="ARBA" id="ARBA00022840"/>
    </source>
</evidence>
<evidence type="ECO:0000256" key="5">
    <source>
        <dbReference type="ARBA" id="ARBA00023125"/>
    </source>
</evidence>
<dbReference type="EMBL" id="GITU01002460">
    <property type="protein sequence ID" value="MBC1171163.1"/>
    <property type="molecule type" value="Transcribed_RNA"/>
</dbReference>
<keyword evidence="3" id="KW-0547">Nucleotide-binding</keyword>
<evidence type="ECO:0000256" key="8">
    <source>
        <dbReference type="ARBA" id="ARBA00043975"/>
    </source>
</evidence>
<dbReference type="PANTHER" id="PTHR46765">
    <property type="entry name" value="P-LOOP CONTAINING NUCLEOSIDE TRIPHOSPHATE HYDROLASES SUPERFAMILY PROTEIN"/>
    <property type="match status" value="1"/>
</dbReference>
<evidence type="ECO:0000256" key="3">
    <source>
        <dbReference type="ARBA" id="ARBA00022741"/>
    </source>
</evidence>
<dbReference type="GO" id="GO:0005634">
    <property type="term" value="C:nucleus"/>
    <property type="evidence" value="ECO:0007669"/>
    <property type="project" value="UniProtKB-SubCell"/>
</dbReference>
<dbReference type="EMBL" id="AJWK01010445">
    <property type="status" value="NOT_ANNOTATED_CDS"/>
    <property type="molecule type" value="Genomic_DNA"/>
</dbReference>
<dbReference type="GO" id="GO:0006260">
    <property type="term" value="P:DNA replication"/>
    <property type="evidence" value="ECO:0007669"/>
    <property type="project" value="UniProtKB-KW"/>
</dbReference>
<dbReference type="EMBL" id="AJWK01010447">
    <property type="status" value="NOT_ANNOTATED_CDS"/>
    <property type="molecule type" value="Genomic_DNA"/>
</dbReference>
<sequence length="1028" mass="117270">MDQYPTAEEEYEMMYGDELEMMDEELGYPENPPPAAVENVPKTQPPQRRTQEIFPDSPALSQISRIDSINRRLFDESVSLPNASTPLANRSTLMENEEIPANPGARKRRLDLYGENLFSPGWQMRQQQKKQKREEDRDTRMIEQILTARKLTHDMANCKGSNLTRLEQLHRFKMQNLSYLLPNYPFQVLSRSDGERIYVRTHNEEFMERALEEVGAQGRPLDSLLGDAKTQIWDEAREIILRRSSIEEKPSEVAEEVSPGVQRDLWVEKYRPRRYRDLLSDETTNRCLLQWLKMWDKVVFNRDVEVKAAPGKPLNTFNKQTGRFESNGGWKKSFRTRNNLLTDRDALGRPLQKIALLSGAPGLGKTTLAHVIAHHAGYSVREVNASDERTPEAFRQVLEDGTQMKSLLEKENRPNCLVFDEIDGAPAASIELLIRFASDAMAPAQKGKKGAKVPKNVLKRPIICICNDIYTPSLRQLRQMALVVTFPPLNSERLAERLLTIASQEGVKTDFGALLSLCEKTGNDIRSCISMIQFFSATKKPLMLSDVLRGNIGQKDQHKGLFAIWASIFQTQRQKPPVFEENPTEVAHRRPSKLDTIVSIVQSGGDYERLTQGVFENYPLQKISDVTMLNTAEVTDWFVFSDLLQRMINQLQNYTIYPYLPYTFAMWHSLLATLQRASISFPSKGFEASQKLQTHRMLMIAMRKGLGNNVRGIGDGFVMLMDALPLIRRILSPNIRSVSLHLLTPKERSDLQHAVEVMADLGVKFMQIKGADGTFKYQMEPDIELLSIFRVPPMIAPELLARQLIAREASQKLQTHRMLMIAMRKGLGSNVRGIGDGFVMLMDALPLIRRILSPNIRSVSLHLLTPKERSDLQHAVEVMADLGVKFMQIKGADGTFKYQMEPDIELLSIFRGSTDDSPLSYWTRQLIAREVDLENMRRAKPKLGEIIVKKKPQMPNHLQCLQPRKVEKVSKYKEMVVKDFFGRVVTRKAPLSIKEGGSDGIVKSPIWYRFKEGYNNAVRKDITLSDLI</sequence>
<dbReference type="CDD" id="cd00009">
    <property type="entry name" value="AAA"/>
    <property type="match status" value="1"/>
</dbReference>
<dbReference type="EMBL" id="AJWK01010444">
    <property type="status" value="NOT_ANNOTATED_CDS"/>
    <property type="molecule type" value="Genomic_DNA"/>
</dbReference>